<dbReference type="RefSeq" id="WP_087034818.1">
    <property type="nucleotide sequence ID" value="NZ_CP021377.1"/>
</dbReference>
<evidence type="ECO:0000256" key="4">
    <source>
        <dbReference type="SAM" id="Phobius"/>
    </source>
</evidence>
<keyword evidence="3" id="KW-0249">Electron transport</keyword>
<keyword evidence="3" id="KW-0813">Transport</keyword>
<dbReference type="Proteomes" id="UP000243937">
    <property type="component" value="Chromosome"/>
</dbReference>
<keyword evidence="2" id="KW-0288">FMN</keyword>
<feature type="transmembrane region" description="Helical" evidence="4">
    <location>
        <begin position="123"/>
        <end position="144"/>
    </location>
</feature>
<dbReference type="InterPro" id="IPR001094">
    <property type="entry name" value="Flavdoxin-like"/>
</dbReference>
<feature type="domain" description="FAD-binding FR-type" evidence="6">
    <location>
        <begin position="490"/>
        <end position="606"/>
    </location>
</feature>
<evidence type="ECO:0000256" key="3">
    <source>
        <dbReference type="ARBA" id="ARBA00022982"/>
    </source>
</evidence>
<evidence type="ECO:0000313" key="7">
    <source>
        <dbReference type="EMBL" id="ART81730.1"/>
    </source>
</evidence>
<dbReference type="SUPFAM" id="SSF52218">
    <property type="entry name" value="Flavoproteins"/>
    <property type="match status" value="1"/>
</dbReference>
<accession>A0A1Y0D2H7</accession>
<dbReference type="GO" id="GO:0004783">
    <property type="term" value="F:sulfite reductase (NADPH) activity"/>
    <property type="evidence" value="ECO:0007669"/>
    <property type="project" value="TreeGrafter"/>
</dbReference>
<protein>
    <submittedName>
        <fullName evidence="7">Nitric oxide synthase</fullName>
    </submittedName>
</protein>
<name>A0A1Y0D2H7_9GAMM</name>
<evidence type="ECO:0000313" key="8">
    <source>
        <dbReference type="Proteomes" id="UP000243937"/>
    </source>
</evidence>
<dbReference type="Gene3D" id="3.40.50.360">
    <property type="match status" value="1"/>
</dbReference>
<feature type="domain" description="Flavodoxin-like" evidence="5">
    <location>
        <begin position="339"/>
        <end position="474"/>
    </location>
</feature>
<dbReference type="GO" id="GO:0005829">
    <property type="term" value="C:cytosol"/>
    <property type="evidence" value="ECO:0007669"/>
    <property type="project" value="TreeGrafter"/>
</dbReference>
<dbReference type="OrthoDB" id="9816402at2"/>
<feature type="transmembrane region" description="Helical" evidence="4">
    <location>
        <begin position="293"/>
        <end position="319"/>
    </location>
</feature>
<dbReference type="InterPro" id="IPR001433">
    <property type="entry name" value="OxRdtase_FAD/NAD-bd"/>
</dbReference>
<dbReference type="EMBL" id="CP021377">
    <property type="protein sequence ID" value="ART81730.1"/>
    <property type="molecule type" value="Genomic_DNA"/>
</dbReference>
<keyword evidence="4" id="KW-1133">Transmembrane helix</keyword>
<dbReference type="KEGG" id="opf:CBP31_03060"/>
<dbReference type="Gene3D" id="3.40.50.80">
    <property type="entry name" value="Nucleotide-binding domain of ferredoxin-NADP reductase (FNR) module"/>
    <property type="match status" value="1"/>
</dbReference>
<evidence type="ECO:0000259" key="5">
    <source>
        <dbReference type="PROSITE" id="PS50902"/>
    </source>
</evidence>
<dbReference type="GO" id="GO:0010181">
    <property type="term" value="F:FMN binding"/>
    <property type="evidence" value="ECO:0007669"/>
    <property type="project" value="InterPro"/>
</dbReference>
<dbReference type="InterPro" id="IPR001709">
    <property type="entry name" value="Flavoprot_Pyr_Nucl_cyt_Rdtase"/>
</dbReference>
<dbReference type="InterPro" id="IPR005625">
    <property type="entry name" value="PepSY-ass_TM"/>
</dbReference>
<dbReference type="AlphaFoldDB" id="A0A1Y0D2H7"/>
<keyword evidence="4" id="KW-0472">Membrane</keyword>
<dbReference type="InterPro" id="IPR017938">
    <property type="entry name" value="Riboflavin_synthase-like_b-brl"/>
</dbReference>
<proteinExistence type="predicted"/>
<dbReference type="PROSITE" id="PS51384">
    <property type="entry name" value="FAD_FR"/>
    <property type="match status" value="1"/>
</dbReference>
<dbReference type="InterPro" id="IPR008254">
    <property type="entry name" value="Flavodoxin/NO_synth"/>
</dbReference>
<organism evidence="7 8">
    <name type="scientific">Oceanisphaera profunda</name>
    <dbReference type="NCBI Taxonomy" id="1416627"/>
    <lineage>
        <taxon>Bacteria</taxon>
        <taxon>Pseudomonadati</taxon>
        <taxon>Pseudomonadota</taxon>
        <taxon>Gammaproteobacteria</taxon>
        <taxon>Aeromonadales</taxon>
        <taxon>Aeromonadaceae</taxon>
        <taxon>Oceanisphaera</taxon>
    </lineage>
</organism>
<keyword evidence="1" id="KW-0285">Flavoprotein</keyword>
<dbReference type="PRINTS" id="PR00369">
    <property type="entry name" value="FLAVODOXIN"/>
</dbReference>
<evidence type="ECO:0000259" key="6">
    <source>
        <dbReference type="PROSITE" id="PS51384"/>
    </source>
</evidence>
<keyword evidence="8" id="KW-1185">Reference proteome</keyword>
<evidence type="ECO:0000256" key="2">
    <source>
        <dbReference type="ARBA" id="ARBA00022643"/>
    </source>
</evidence>
<reference evidence="7 8" key="1">
    <citation type="journal article" date="2014" name="Int. J. Syst. Evol. Microbiol.">
        <title>Oceanisphaera profunda sp. nov., a marine bacterium isolated from deep-sea sediment, and emended description of the genus Oceanisphaera.</title>
        <authorList>
            <person name="Xu Z."/>
            <person name="Zhang X.Y."/>
            <person name="Su H.N."/>
            <person name="Yu Z.C."/>
            <person name="Liu C."/>
            <person name="Li H."/>
            <person name="Chen X.L."/>
            <person name="Song X.Y."/>
            <person name="Xie B.B."/>
            <person name="Qin Q.L."/>
            <person name="Zhou B.C."/>
            <person name="Shi M."/>
            <person name="Huang Y."/>
            <person name="Zhang Y.Z."/>
        </authorList>
    </citation>
    <scope>NUCLEOTIDE SEQUENCE [LARGE SCALE GENOMIC DNA]</scope>
    <source>
        <strain evidence="7 8">SM1222</strain>
    </source>
</reference>
<evidence type="ECO:0000256" key="1">
    <source>
        <dbReference type="ARBA" id="ARBA00022630"/>
    </source>
</evidence>
<dbReference type="PANTHER" id="PTHR19384">
    <property type="entry name" value="NITRIC OXIDE SYNTHASE-RELATED"/>
    <property type="match status" value="1"/>
</dbReference>
<gene>
    <name evidence="7" type="ORF">CBP31_03060</name>
</gene>
<dbReference type="Pfam" id="PF03929">
    <property type="entry name" value="PepSY_TM"/>
    <property type="match status" value="1"/>
</dbReference>
<dbReference type="Pfam" id="PF00258">
    <property type="entry name" value="Flavodoxin_1"/>
    <property type="match status" value="1"/>
</dbReference>
<dbReference type="GO" id="GO:0050660">
    <property type="term" value="F:flavin adenine dinucleotide binding"/>
    <property type="evidence" value="ECO:0007669"/>
    <property type="project" value="TreeGrafter"/>
</dbReference>
<dbReference type="CDD" id="cd06201">
    <property type="entry name" value="SiR_like2"/>
    <property type="match status" value="1"/>
</dbReference>
<dbReference type="PRINTS" id="PR00371">
    <property type="entry name" value="FPNCR"/>
</dbReference>
<dbReference type="PROSITE" id="PS50902">
    <property type="entry name" value="FLAVODOXIN_LIKE"/>
    <property type="match status" value="1"/>
</dbReference>
<dbReference type="Pfam" id="PF00175">
    <property type="entry name" value="NAD_binding_1"/>
    <property type="match status" value="1"/>
</dbReference>
<keyword evidence="4" id="KW-0812">Transmembrane</keyword>
<dbReference type="SUPFAM" id="SSF63380">
    <property type="entry name" value="Riboflavin synthase domain-like"/>
    <property type="match status" value="1"/>
</dbReference>
<dbReference type="Gene3D" id="2.40.30.10">
    <property type="entry name" value="Translation factors"/>
    <property type="match status" value="1"/>
</dbReference>
<dbReference type="SUPFAM" id="SSF52343">
    <property type="entry name" value="Ferredoxin reductase-like, C-terminal NADP-linked domain"/>
    <property type="match status" value="1"/>
</dbReference>
<dbReference type="InterPro" id="IPR017927">
    <property type="entry name" value="FAD-bd_FR_type"/>
</dbReference>
<feature type="transmembrane region" description="Helical" evidence="4">
    <location>
        <begin position="165"/>
        <end position="187"/>
    </location>
</feature>
<dbReference type="InterPro" id="IPR029039">
    <property type="entry name" value="Flavoprotein-like_sf"/>
</dbReference>
<sequence length="743" mass="80859">MLRKFHSISAWLATLLLLVLTLSGALLSLAPAIERSSAELAASQQLNVAELADRIAQHYPQVEQIERRPSGGILVYYQQANEAKVDWVSPATGQALAPYQASAFFRWLKNLHRSFLLDTPGRLAAGAGAFMMLVLSVSGTLLLARQQGGIHHLLRPLAGSGSKRWHAELARVALLGLLLSALTGLYLSTVTFELLPEGTQADPEPPQISLPLTPPTPIAPIVSLAALQATPVSELEELIYPYPNDPTDVYSLRTHQGASFVNPYSGEQLAYQAHDKPHGVYALITKLHTGEGLWWLGLWLGLSALAVPVLAVTGLQTWWQRRKAMPKLLTNSQAKAADTVILVGSEANSTWGFARTLHDALTAAGHAVHTAPMNSVAAHYPQAKQLLVLTATYGDGDAPASADHFLSRLRAINQLPIARFAVLGFGDQQFCHFCRFAEEVDTALLARGGESLLALETIDRQSAQTFARWGTRLGEALGHELVLEHKGVRVPTTRLQLVDRVDYDVNSDTPTSVLRFAAMPNSRPAWRRLWRSARLPHFAAGDLVGIYAPHSTVARLYSLACASSDGVLEICVRKHAGGECSSFLHHLQLGEPIDVFIQPHPTFRPLLGDTPLILVGAGTGIGPLVGFIRNNQQHRPIHLYWGGRDPQADFLYETELQGYLADGRLTQLHAAFSRVGDRSYVQHRITANSEPLQALIAAGAQVLVCGGRNMATSVAEALDQLLAPLELNVQTLKTAGRYREDVY</sequence>
<dbReference type="InterPro" id="IPR039261">
    <property type="entry name" value="FNR_nucleotide-bd"/>
</dbReference>